<comment type="caution">
    <text evidence="1">The sequence shown here is derived from an EMBL/GenBank/DDBJ whole genome shotgun (WGS) entry which is preliminary data.</text>
</comment>
<evidence type="ECO:0000313" key="1">
    <source>
        <dbReference type="EMBL" id="MFK2930613.1"/>
    </source>
</evidence>
<dbReference type="EMBL" id="JADIKL010000003">
    <property type="protein sequence ID" value="MFK2930613.1"/>
    <property type="molecule type" value="Genomic_DNA"/>
</dbReference>
<proteinExistence type="predicted"/>
<sequence>MDDTMIVLHLHLTHDELTSLLMAQINQARHSRRIQGRDGPSARTDLSVLEKLVAAQRVAALAD</sequence>
<dbReference type="Proteomes" id="UP001620397">
    <property type="component" value="Unassembled WGS sequence"/>
</dbReference>
<protein>
    <submittedName>
        <fullName evidence="1">Uncharacterized protein</fullName>
    </submittedName>
</protein>
<accession>A0ABW8KI79</accession>
<dbReference type="RefSeq" id="WP_404537679.1">
    <property type="nucleotide sequence ID" value="NZ_JADIKL010000003.1"/>
</dbReference>
<gene>
    <name evidence="1" type="ORF">ISP14_07395</name>
</gene>
<organism evidence="1 2">
    <name type="scientific">Dyella agri</name>
    <dbReference type="NCBI Taxonomy" id="1926869"/>
    <lineage>
        <taxon>Bacteria</taxon>
        <taxon>Pseudomonadati</taxon>
        <taxon>Pseudomonadota</taxon>
        <taxon>Gammaproteobacteria</taxon>
        <taxon>Lysobacterales</taxon>
        <taxon>Rhodanobacteraceae</taxon>
        <taxon>Dyella</taxon>
    </lineage>
</organism>
<keyword evidence="2" id="KW-1185">Reference proteome</keyword>
<reference evidence="1 2" key="1">
    <citation type="submission" date="2020-10" db="EMBL/GenBank/DDBJ databases">
        <title>Phylogeny of dyella-like bacteria.</title>
        <authorList>
            <person name="Fu J."/>
        </authorList>
    </citation>
    <scope>NUCLEOTIDE SEQUENCE [LARGE SCALE GENOMIC DNA]</scope>
    <source>
        <strain evidence="1 2">DKC-1</strain>
    </source>
</reference>
<name>A0ABW8KI79_9GAMM</name>
<evidence type="ECO:0000313" key="2">
    <source>
        <dbReference type="Proteomes" id="UP001620397"/>
    </source>
</evidence>